<evidence type="ECO:0000256" key="1">
    <source>
        <dbReference type="SAM" id="SignalP"/>
    </source>
</evidence>
<proteinExistence type="predicted"/>
<dbReference type="RefSeq" id="XP_033586945.1">
    <property type="nucleotide sequence ID" value="XM_033737488.1"/>
</dbReference>
<protein>
    <recommendedName>
        <fullName evidence="2">NTF2-like domain-containing protein</fullName>
    </recommendedName>
</protein>
<feature type="domain" description="NTF2-like" evidence="2">
    <location>
        <begin position="35"/>
        <end position="174"/>
    </location>
</feature>
<name>A0A6A6PKB5_9PEZI</name>
<feature type="chain" id="PRO_5025434693" description="NTF2-like domain-containing protein" evidence="1">
    <location>
        <begin position="19"/>
        <end position="180"/>
    </location>
</feature>
<keyword evidence="1" id="KW-0732">Signal</keyword>
<gene>
    <name evidence="3" type="ORF">BDY17DRAFT_326283</name>
</gene>
<dbReference type="AlphaFoldDB" id="A0A6A6PKB5"/>
<dbReference type="Pfam" id="PF26534">
    <property type="entry name" value="NTF2_7"/>
    <property type="match status" value="1"/>
</dbReference>
<feature type="signal peptide" evidence="1">
    <location>
        <begin position="1"/>
        <end position="18"/>
    </location>
</feature>
<dbReference type="GeneID" id="54478490"/>
<keyword evidence="4" id="KW-1185">Reference proteome</keyword>
<evidence type="ECO:0000313" key="4">
    <source>
        <dbReference type="Proteomes" id="UP000799767"/>
    </source>
</evidence>
<accession>A0A6A6PKB5</accession>
<evidence type="ECO:0000313" key="3">
    <source>
        <dbReference type="EMBL" id="KAF2480375.1"/>
    </source>
</evidence>
<organism evidence="3 4">
    <name type="scientific">Neohortaea acidophila</name>
    <dbReference type="NCBI Taxonomy" id="245834"/>
    <lineage>
        <taxon>Eukaryota</taxon>
        <taxon>Fungi</taxon>
        <taxon>Dikarya</taxon>
        <taxon>Ascomycota</taxon>
        <taxon>Pezizomycotina</taxon>
        <taxon>Dothideomycetes</taxon>
        <taxon>Dothideomycetidae</taxon>
        <taxon>Mycosphaerellales</taxon>
        <taxon>Teratosphaeriaceae</taxon>
        <taxon>Neohortaea</taxon>
    </lineage>
</organism>
<sequence length="180" mass="19430">MQLTSTLLLPLLAVPAFAVPTFSWPPWPFNNHGGCLSLSTAETIVGYYAAVIAHNSTSLGNATQTAYAITVPNYTEYSDSASEQVGAPLNVPITTSQAVFAAESQSNPPADFTTLGVYTVECNKILWRWVQYGDGGNASAIPVKGFHLFELNYQNLLELTYFEFNGLAAAIDTHEFGCHS</sequence>
<dbReference type="EMBL" id="MU001639">
    <property type="protein sequence ID" value="KAF2480375.1"/>
    <property type="molecule type" value="Genomic_DNA"/>
</dbReference>
<reference evidence="3" key="1">
    <citation type="journal article" date="2020" name="Stud. Mycol.">
        <title>101 Dothideomycetes genomes: a test case for predicting lifestyles and emergence of pathogens.</title>
        <authorList>
            <person name="Haridas S."/>
            <person name="Albert R."/>
            <person name="Binder M."/>
            <person name="Bloem J."/>
            <person name="Labutti K."/>
            <person name="Salamov A."/>
            <person name="Andreopoulos B."/>
            <person name="Baker S."/>
            <person name="Barry K."/>
            <person name="Bills G."/>
            <person name="Bluhm B."/>
            <person name="Cannon C."/>
            <person name="Castanera R."/>
            <person name="Culley D."/>
            <person name="Daum C."/>
            <person name="Ezra D."/>
            <person name="Gonzalez J."/>
            <person name="Henrissat B."/>
            <person name="Kuo A."/>
            <person name="Liang C."/>
            <person name="Lipzen A."/>
            <person name="Lutzoni F."/>
            <person name="Magnuson J."/>
            <person name="Mondo S."/>
            <person name="Nolan M."/>
            <person name="Ohm R."/>
            <person name="Pangilinan J."/>
            <person name="Park H.-J."/>
            <person name="Ramirez L."/>
            <person name="Alfaro M."/>
            <person name="Sun H."/>
            <person name="Tritt A."/>
            <person name="Yoshinaga Y."/>
            <person name="Zwiers L.-H."/>
            <person name="Turgeon B."/>
            <person name="Goodwin S."/>
            <person name="Spatafora J."/>
            <person name="Crous P."/>
            <person name="Grigoriev I."/>
        </authorList>
    </citation>
    <scope>NUCLEOTIDE SEQUENCE</scope>
    <source>
        <strain evidence="3">CBS 113389</strain>
    </source>
</reference>
<dbReference type="Proteomes" id="UP000799767">
    <property type="component" value="Unassembled WGS sequence"/>
</dbReference>
<dbReference type="InterPro" id="IPR058645">
    <property type="entry name" value="NTF2-like_dom_7"/>
</dbReference>
<evidence type="ECO:0000259" key="2">
    <source>
        <dbReference type="Pfam" id="PF26534"/>
    </source>
</evidence>